<reference evidence="2" key="1">
    <citation type="submission" date="2020-05" db="EMBL/GenBank/DDBJ databases">
        <authorList>
            <person name="Chiriac C."/>
            <person name="Salcher M."/>
            <person name="Ghai R."/>
            <person name="Kavagutti S V."/>
        </authorList>
    </citation>
    <scope>NUCLEOTIDE SEQUENCE</scope>
</reference>
<dbReference type="EMBL" id="LR797816">
    <property type="protein sequence ID" value="CAB4240785.1"/>
    <property type="molecule type" value="Genomic_DNA"/>
</dbReference>
<evidence type="ECO:0000313" key="1">
    <source>
        <dbReference type="EMBL" id="CAB4124234.1"/>
    </source>
</evidence>
<proteinExistence type="predicted"/>
<organism evidence="2">
    <name type="scientific">uncultured Caudovirales phage</name>
    <dbReference type="NCBI Taxonomy" id="2100421"/>
    <lineage>
        <taxon>Viruses</taxon>
        <taxon>Duplodnaviria</taxon>
        <taxon>Heunggongvirae</taxon>
        <taxon>Uroviricota</taxon>
        <taxon>Caudoviricetes</taxon>
        <taxon>Peduoviridae</taxon>
        <taxon>Maltschvirus</taxon>
        <taxon>Maltschvirus maltsch</taxon>
    </lineage>
</organism>
<sequence>MADKDCICNDCKINLSKKFDDLYNSFNKENQEIICELIYIHDLRRGALFADINSKIVELDRKGCVKVNISFAGKTFEGKKIKLKDDVKINIE</sequence>
<name>A0A6J5T9E4_9CAUD</name>
<accession>A0A6J5T9E4</accession>
<evidence type="ECO:0000313" key="2">
    <source>
        <dbReference type="EMBL" id="CAB4240785.1"/>
    </source>
</evidence>
<protein>
    <submittedName>
        <fullName evidence="2">Uncharacterized protein</fullName>
    </submittedName>
</protein>
<gene>
    <name evidence="2" type="ORF">UFOVP34_20</name>
    <name evidence="1" type="ORF">UFOVP51_86</name>
</gene>
<dbReference type="EMBL" id="LR796177">
    <property type="protein sequence ID" value="CAB4124234.1"/>
    <property type="molecule type" value="Genomic_DNA"/>
</dbReference>